<accession>A0A1G6IEA5</accession>
<evidence type="ECO:0000313" key="3">
    <source>
        <dbReference type="Proteomes" id="UP000242501"/>
    </source>
</evidence>
<keyword evidence="1" id="KW-0812">Transmembrane</keyword>
<feature type="transmembrane region" description="Helical" evidence="1">
    <location>
        <begin position="334"/>
        <end position="359"/>
    </location>
</feature>
<keyword evidence="3" id="KW-1185">Reference proteome</keyword>
<feature type="transmembrane region" description="Helical" evidence="1">
    <location>
        <begin position="136"/>
        <end position="158"/>
    </location>
</feature>
<feature type="transmembrane region" description="Helical" evidence="1">
    <location>
        <begin position="12"/>
        <end position="36"/>
    </location>
</feature>
<feature type="transmembrane region" description="Helical" evidence="1">
    <location>
        <begin position="443"/>
        <end position="465"/>
    </location>
</feature>
<dbReference type="OrthoDB" id="9776609at2"/>
<organism evidence="2 3">
    <name type="scientific">Acinetobacter boissieri</name>
    <dbReference type="NCBI Taxonomy" id="1219383"/>
    <lineage>
        <taxon>Bacteria</taxon>
        <taxon>Pseudomonadati</taxon>
        <taxon>Pseudomonadota</taxon>
        <taxon>Gammaproteobacteria</taxon>
        <taxon>Moraxellales</taxon>
        <taxon>Moraxellaceae</taxon>
        <taxon>Acinetobacter</taxon>
    </lineage>
</organism>
<dbReference type="EMBL" id="FMYL01000008">
    <property type="protein sequence ID" value="SDC04713.1"/>
    <property type="molecule type" value="Genomic_DNA"/>
</dbReference>
<proteinExistence type="predicted"/>
<dbReference type="RefSeq" id="WP_092748921.1">
    <property type="nucleotide sequence ID" value="NZ_FMYL01000008.1"/>
</dbReference>
<reference evidence="3" key="1">
    <citation type="submission" date="2016-09" db="EMBL/GenBank/DDBJ databases">
        <authorList>
            <person name="Varghese N."/>
            <person name="Submissions S."/>
        </authorList>
    </citation>
    <scope>NUCLEOTIDE SEQUENCE [LARGE SCALE GENOMIC DNA]</scope>
    <source>
        <strain evidence="3">ANC 4422</strain>
    </source>
</reference>
<dbReference type="STRING" id="1219383.SAMN05421733_10883"/>
<dbReference type="AlphaFoldDB" id="A0A1G6IEA5"/>
<dbReference type="PANTHER" id="PTHR34219:SF4">
    <property type="entry name" value="PEPSY DOMAIN-CONTAINING PROTEIN"/>
    <property type="match status" value="1"/>
</dbReference>
<feature type="transmembrane region" description="Helical" evidence="1">
    <location>
        <begin position="179"/>
        <end position="210"/>
    </location>
</feature>
<feature type="transmembrane region" description="Helical" evidence="1">
    <location>
        <begin position="414"/>
        <end position="431"/>
    </location>
</feature>
<feature type="transmembrane region" description="Helical" evidence="1">
    <location>
        <begin position="471"/>
        <end position="491"/>
    </location>
</feature>
<protein>
    <submittedName>
        <fullName evidence="2">Uncharacterized iron-regulated membrane protein</fullName>
    </submittedName>
</protein>
<feature type="transmembrane region" description="Helical" evidence="1">
    <location>
        <begin position="380"/>
        <end position="398"/>
    </location>
</feature>
<evidence type="ECO:0000256" key="1">
    <source>
        <dbReference type="SAM" id="Phobius"/>
    </source>
</evidence>
<name>A0A1G6IEA5_9GAMM</name>
<dbReference type="Pfam" id="PF03929">
    <property type="entry name" value="PepSY_TM"/>
    <property type="match status" value="1"/>
</dbReference>
<keyword evidence="1" id="KW-1133">Transmembrane helix</keyword>
<keyword evidence="1" id="KW-0472">Membrane</keyword>
<sequence>MYKSIRQSMAWLHSWTGLLLGWLLFAIFLTGSLSYYRHDITAWTQPAFHHMQIAQPQAILSSLDYLQRNAIDAQSWNIQVASTDNPVNTIYWQKNDGSYVFKQLDPRTQQEINLLPTEGGDFFYNFHFQLFGLPIVFSRLLVSFAAFIMLIALISGVITHKKIFTDFFTLRTFKSQRSWLDFHNIVSVIALPFFFTITLTGLVMFFYLYLPSAIQKYYPQNNYDIFTELRSQTKIAAKEVQIAPMLTATQISQHLQQHWPDQPLIDTIEVKKPFTTATEITIKQKQDRSITQNASQVTFSAQGQLIADTRNTHPVATLYNGVYGLHMAPFAEPIIRVALFFSGILGCFMVASGLLLWSLKRQIQNKKNTFHFGHYMVDRLNIATFVGLPMAVLCYFYANRIITLSHSSTNNQEIVVFFSVWGLSFLFALLCKKQYLWRTQLSIFTILAIALPILNMAILWRYSYIKQISEYYNYVQVDIFFWFFALLAGFITKNIHPIQQQATKKIQQKIMQKENQV</sequence>
<dbReference type="InterPro" id="IPR005625">
    <property type="entry name" value="PepSY-ass_TM"/>
</dbReference>
<gene>
    <name evidence="2" type="ORF">SAMN05421733_10883</name>
</gene>
<dbReference type="PANTHER" id="PTHR34219">
    <property type="entry name" value="IRON-REGULATED INNER MEMBRANE PROTEIN-RELATED"/>
    <property type="match status" value="1"/>
</dbReference>
<evidence type="ECO:0000313" key="2">
    <source>
        <dbReference type="EMBL" id="SDC04713.1"/>
    </source>
</evidence>
<dbReference type="Proteomes" id="UP000242501">
    <property type="component" value="Unassembled WGS sequence"/>
</dbReference>